<keyword evidence="2" id="KW-1185">Reference proteome</keyword>
<dbReference type="SUPFAM" id="SSF89623">
    <property type="entry name" value="Ribose/Galactose isomerase RpiB/AlsB"/>
    <property type="match status" value="1"/>
</dbReference>
<dbReference type="Gene3D" id="3.40.1400.10">
    <property type="entry name" value="Sugar-phosphate isomerase, RpiB/LacA/LacB"/>
    <property type="match status" value="1"/>
</dbReference>
<sequence>MKVAIAANKAGQELKDCVKAYLTKKGYEMVDFSDDDIFTATTNVVK</sequence>
<dbReference type="EMBL" id="JABAFA010000011">
    <property type="protein sequence ID" value="NMD98800.1"/>
    <property type="molecule type" value="Genomic_DNA"/>
</dbReference>
<name>A0A848B3P2_9FIRM</name>
<evidence type="ECO:0008006" key="3">
    <source>
        <dbReference type="Google" id="ProtNLM"/>
    </source>
</evidence>
<dbReference type="Proteomes" id="UP000543804">
    <property type="component" value="Unassembled WGS sequence"/>
</dbReference>
<evidence type="ECO:0000313" key="2">
    <source>
        <dbReference type="Proteomes" id="UP000543804"/>
    </source>
</evidence>
<evidence type="ECO:0000313" key="1">
    <source>
        <dbReference type="EMBL" id="NMD98800.1"/>
    </source>
</evidence>
<gene>
    <name evidence="1" type="ORF">HF878_04775</name>
</gene>
<dbReference type="GO" id="GO:0005975">
    <property type="term" value="P:carbohydrate metabolic process"/>
    <property type="evidence" value="ECO:0007669"/>
    <property type="project" value="InterPro"/>
</dbReference>
<organism evidence="1 2">
    <name type="scientific">Selenomonas bovis</name>
    <dbReference type="NCBI Taxonomy" id="416586"/>
    <lineage>
        <taxon>Bacteria</taxon>
        <taxon>Bacillati</taxon>
        <taxon>Bacillota</taxon>
        <taxon>Negativicutes</taxon>
        <taxon>Selenomonadales</taxon>
        <taxon>Selenomonadaceae</taxon>
        <taxon>Selenomonas</taxon>
    </lineage>
</organism>
<accession>A0A848B3P2</accession>
<reference evidence="1 2" key="1">
    <citation type="submission" date="2020-04" db="EMBL/GenBank/DDBJ databases">
        <authorList>
            <person name="Hitch T.C.A."/>
            <person name="Wylensek D."/>
            <person name="Clavel T."/>
        </authorList>
    </citation>
    <scope>NUCLEOTIDE SEQUENCE [LARGE SCALE GENOMIC DNA]</scope>
    <source>
        <strain evidence="1 2">PG-130-P53-12</strain>
    </source>
</reference>
<comment type="caution">
    <text evidence="1">The sequence shown here is derived from an EMBL/GenBank/DDBJ whole genome shotgun (WGS) entry which is preliminary data.</text>
</comment>
<dbReference type="RefSeq" id="WP_170077355.1">
    <property type="nucleotide sequence ID" value="NZ_JABAFA010000011.1"/>
</dbReference>
<protein>
    <recommendedName>
        <fullName evidence="3">Ribose-5-phosphate isomerase</fullName>
    </recommendedName>
</protein>
<dbReference type="GO" id="GO:0016853">
    <property type="term" value="F:isomerase activity"/>
    <property type="evidence" value="ECO:0007669"/>
    <property type="project" value="InterPro"/>
</dbReference>
<proteinExistence type="predicted"/>
<dbReference type="InterPro" id="IPR036569">
    <property type="entry name" value="RpiB_LacA_LacB_sf"/>
</dbReference>
<dbReference type="AlphaFoldDB" id="A0A848B3P2"/>